<accession>A0AAE1DWU1</accession>
<evidence type="ECO:0000313" key="3">
    <source>
        <dbReference type="Proteomes" id="UP001283361"/>
    </source>
</evidence>
<evidence type="ECO:0000313" key="2">
    <source>
        <dbReference type="EMBL" id="KAK3785894.1"/>
    </source>
</evidence>
<proteinExistence type="predicted"/>
<feature type="chain" id="PRO_5041928801" evidence="1">
    <location>
        <begin position="18"/>
        <end position="269"/>
    </location>
</feature>
<comment type="caution">
    <text evidence="2">The sequence shown here is derived from an EMBL/GenBank/DDBJ whole genome shotgun (WGS) entry which is preliminary data.</text>
</comment>
<keyword evidence="1" id="KW-0732">Signal</keyword>
<protein>
    <submittedName>
        <fullName evidence="2">Uncharacterized protein</fullName>
    </submittedName>
</protein>
<keyword evidence="3" id="KW-1185">Reference proteome</keyword>
<gene>
    <name evidence="2" type="ORF">RRG08_055928</name>
</gene>
<sequence>MKLELLSIAMALTGALAVMSHGSRGFGGSWGGGMVVSRRNAETAAANGAATPTVAELSALVQALLGGAREGMSLDAMGAAAVSIQLAADQIVDAQGGEVEASDVQKAIDDAASSFSGVVAVSSLFDEPLTYEANKMDAALCLLNTLDTKAKEQDDAGESTQATIAAMSMTAQAMQDILADSVGIIAFDYNLGTEEKNVNKRWEVNGNVNRDPFGRYSYGVGISHSWNGRRKRRAVTRSKRGQWKGSVGVNRGPGGGYSVGASVSYSWGR</sequence>
<feature type="signal peptide" evidence="1">
    <location>
        <begin position="1"/>
        <end position="17"/>
    </location>
</feature>
<organism evidence="2 3">
    <name type="scientific">Elysia crispata</name>
    <name type="common">lettuce slug</name>
    <dbReference type="NCBI Taxonomy" id="231223"/>
    <lineage>
        <taxon>Eukaryota</taxon>
        <taxon>Metazoa</taxon>
        <taxon>Spiralia</taxon>
        <taxon>Lophotrochozoa</taxon>
        <taxon>Mollusca</taxon>
        <taxon>Gastropoda</taxon>
        <taxon>Heterobranchia</taxon>
        <taxon>Euthyneura</taxon>
        <taxon>Panpulmonata</taxon>
        <taxon>Sacoglossa</taxon>
        <taxon>Placobranchoidea</taxon>
        <taxon>Plakobranchidae</taxon>
        <taxon>Elysia</taxon>
    </lineage>
</organism>
<reference evidence="2" key="1">
    <citation type="journal article" date="2023" name="G3 (Bethesda)">
        <title>A reference genome for the long-term kleptoplast-retaining sea slug Elysia crispata morphotype clarki.</title>
        <authorList>
            <person name="Eastman K.E."/>
            <person name="Pendleton A.L."/>
            <person name="Shaikh M.A."/>
            <person name="Suttiyut T."/>
            <person name="Ogas R."/>
            <person name="Tomko P."/>
            <person name="Gavelis G."/>
            <person name="Widhalm J.R."/>
            <person name="Wisecaver J.H."/>
        </authorList>
    </citation>
    <scope>NUCLEOTIDE SEQUENCE</scope>
    <source>
        <strain evidence="2">ECLA1</strain>
    </source>
</reference>
<name>A0AAE1DWU1_9GAST</name>
<dbReference type="Proteomes" id="UP001283361">
    <property type="component" value="Unassembled WGS sequence"/>
</dbReference>
<dbReference type="EMBL" id="JAWDGP010002049">
    <property type="protein sequence ID" value="KAK3785894.1"/>
    <property type="molecule type" value="Genomic_DNA"/>
</dbReference>
<evidence type="ECO:0000256" key="1">
    <source>
        <dbReference type="SAM" id="SignalP"/>
    </source>
</evidence>
<dbReference type="AlphaFoldDB" id="A0AAE1DWU1"/>